<dbReference type="InterPro" id="IPR013785">
    <property type="entry name" value="Aldolase_TIM"/>
</dbReference>
<geneLocation type="plasmid" evidence="3">
    <name>pucclbbs449_a</name>
</geneLocation>
<evidence type="ECO:0000313" key="1">
    <source>
        <dbReference type="EMBL" id="BAH56413.1"/>
    </source>
</evidence>
<geneLocation type="plasmid" evidence="1">
    <name>pLB925A04</name>
</geneLocation>
<dbReference type="Gene3D" id="3.20.20.70">
    <property type="entry name" value="Aldolase class I"/>
    <property type="match status" value="1"/>
</dbReference>
<dbReference type="SUPFAM" id="SSF51412">
    <property type="entry name" value="Inosine monophosphate dehydrogenase (IMPDH)"/>
    <property type="match status" value="1"/>
</dbReference>
<geneLocation type="plasmid" evidence="2">
    <name>pUCCLBBS449_A</name>
</geneLocation>
<dbReference type="EMBL" id="AB370337">
    <property type="protein sequence ID" value="BAH56413.1"/>
    <property type="molecule type" value="Genomic_DNA"/>
</dbReference>
<keyword evidence="1" id="KW-0614">Plasmid</keyword>
<gene>
    <name evidence="2" type="ORF">UCCLBBS449_pA0026</name>
</gene>
<evidence type="ECO:0000313" key="3">
    <source>
        <dbReference type="Proteomes" id="UP000307074"/>
    </source>
</evidence>
<dbReference type="EMBL" id="CP031199">
    <property type="protein sequence ID" value="QCZ54432.1"/>
    <property type="molecule type" value="Genomic_DNA"/>
</dbReference>
<reference evidence="1" key="1">
    <citation type="journal article" date="2009" name="Microbiology">
        <title>Characterization of four plasmids harboured in a Lactobacillus brevis strain encoding a novel bacteriocin, brevicin 925A, and construction of a shuttle vector for lactic acid bacteria and Escherichia coli.</title>
        <authorList>
            <person name="Wada T."/>
            <person name="Noda M."/>
            <person name="Kashiwabara F."/>
            <person name="Jeon H.J."/>
            <person name="Shirakawa A."/>
            <person name="Yabu H."/>
            <person name="Matoba Y."/>
            <person name="Kumagai T."/>
            <person name="Sugiyama M."/>
        </authorList>
    </citation>
    <scope>NUCLEOTIDE SEQUENCE</scope>
    <source>
        <strain evidence="1">925A</strain>
        <plasmid evidence="1">pLB925A04</plasmid>
    </source>
</reference>
<dbReference type="PATRIC" id="fig|1580.52.peg.2699"/>
<proteinExistence type="predicted"/>
<sequence>MPKIRKTAELMTKLRQDYIKSPSVIKNAPGINILGNKIKSIMYSTDVAVISNSDADAILAVYPWTPNTRILDAITRVANVPILAGIGGGLTKGARSAALGRFAEEHGAQGVVLNSPTTIETIEQVRQVVDIPIFYTLTSEKKDIEKYINAGINGLNIAGGKRTASLISWALKEISQYDENFPIIASGGETDADISATILAGAHAITFTSYGKAEKLFQSKMEKYRKNSLF</sequence>
<dbReference type="Proteomes" id="UP000307074">
    <property type="component" value="Plasmid pUCCLBBS449_A"/>
</dbReference>
<evidence type="ECO:0000313" key="2">
    <source>
        <dbReference type="EMBL" id="QCZ54432.1"/>
    </source>
</evidence>
<reference evidence="2 3" key="2">
    <citation type="submission" date="2018-07" db="EMBL/GenBank/DDBJ databases">
        <authorList>
            <person name="Feyereisen M."/>
        </authorList>
    </citation>
    <scope>NUCLEOTIDE SEQUENCE [LARGE SCALE GENOMIC DNA]</scope>
    <source>
        <strain evidence="2 3">UCCLBBS449</strain>
        <plasmid evidence="2">pUCCLBBS449_A</plasmid>
        <plasmid evidence="3">pucclbbs449_a</plasmid>
    </source>
</reference>
<name>C0SQN1_LEVBR</name>
<dbReference type="AlphaFoldDB" id="C0SQN1"/>
<organism evidence="1">
    <name type="scientific">Levilactobacillus brevis</name>
    <name type="common">Lactobacillus brevis</name>
    <dbReference type="NCBI Taxonomy" id="1580"/>
    <lineage>
        <taxon>Bacteria</taxon>
        <taxon>Bacillati</taxon>
        <taxon>Bacillota</taxon>
        <taxon>Bacilli</taxon>
        <taxon>Lactobacillales</taxon>
        <taxon>Lactobacillaceae</taxon>
        <taxon>Levilactobacillus</taxon>
    </lineage>
</organism>
<evidence type="ECO:0008006" key="4">
    <source>
        <dbReference type="Google" id="ProtNLM"/>
    </source>
</evidence>
<protein>
    <recommendedName>
        <fullName evidence="4">Hydrolase</fullName>
    </recommendedName>
</protein>
<accession>C0SQN1</accession>
<dbReference type="RefSeq" id="WP_012695395.1">
    <property type="nucleotide sequence ID" value="NC_012551.1"/>
</dbReference>